<evidence type="ECO:0000313" key="1">
    <source>
        <dbReference type="EMBL" id="NHZ78129.1"/>
    </source>
</evidence>
<proteinExistence type="predicted"/>
<dbReference type="Proteomes" id="UP000621455">
    <property type="component" value="Unassembled WGS sequence"/>
</dbReference>
<reference evidence="1 2" key="1">
    <citation type="submission" date="2019-10" db="EMBL/GenBank/DDBJ databases">
        <title>Taxonomy of Antarctic Massilia spp.: description of Massilia rubra sp. nov., Massilia aquatica sp. nov., Massilia mucilaginosa sp. nov., Massilia frigida sp. nov. isolated from streams, lakes and regoliths.</title>
        <authorList>
            <person name="Holochova P."/>
            <person name="Sedlacek I."/>
            <person name="Kralova S."/>
            <person name="Maslanova I."/>
            <person name="Busse H.-J."/>
            <person name="Stankova E."/>
            <person name="Vrbovska V."/>
            <person name="Kovarovic V."/>
            <person name="Bartak M."/>
            <person name="Svec P."/>
            <person name="Pantucek R."/>
        </authorList>
    </citation>
    <scope>NUCLEOTIDE SEQUENCE [LARGE SCALE GENOMIC DNA]</scope>
    <source>
        <strain evidence="1 2">CCM 8695</strain>
    </source>
</reference>
<keyword evidence="2" id="KW-1185">Reference proteome</keyword>
<name>A0ABX0MYR1_9BURK</name>
<sequence length="153" mass="17090">MTEVSTGLKFRRQPSPVLAEHRPIYKICQILLVLHISSRGSRSRLPRLHLFNWALRSPERIEQLTRAAAEKVLRVRAWGFDPALAIAVRFAIAEGLVHEASNAYELTDSGMSLVKDILTNRDIFLSDKNALNAIGKGITEGMVDNVAKGWEAE</sequence>
<accession>A0ABX0MYR1</accession>
<dbReference type="RefSeq" id="WP_167084611.1">
    <property type="nucleotide sequence ID" value="NZ_WHJG01000001.1"/>
</dbReference>
<organism evidence="1 2">
    <name type="scientific">Massilia frigida</name>
    <dbReference type="NCBI Taxonomy" id="2609281"/>
    <lineage>
        <taxon>Bacteria</taxon>
        <taxon>Pseudomonadati</taxon>
        <taxon>Pseudomonadota</taxon>
        <taxon>Betaproteobacteria</taxon>
        <taxon>Burkholderiales</taxon>
        <taxon>Oxalobacteraceae</taxon>
        <taxon>Telluria group</taxon>
        <taxon>Massilia</taxon>
    </lineage>
</organism>
<comment type="caution">
    <text evidence="1">The sequence shown here is derived from an EMBL/GenBank/DDBJ whole genome shotgun (WGS) entry which is preliminary data.</text>
</comment>
<gene>
    <name evidence="1" type="ORF">F2P44_02295</name>
</gene>
<dbReference type="EMBL" id="WHJG01000001">
    <property type="protein sequence ID" value="NHZ78129.1"/>
    <property type="molecule type" value="Genomic_DNA"/>
</dbReference>
<protein>
    <submittedName>
        <fullName evidence="1">Uncharacterized protein</fullName>
    </submittedName>
</protein>
<evidence type="ECO:0000313" key="2">
    <source>
        <dbReference type="Proteomes" id="UP000621455"/>
    </source>
</evidence>